<keyword evidence="3" id="KW-1185">Reference proteome</keyword>
<name>A0A1Y1JRL6_PLAGO</name>
<comment type="caution">
    <text evidence="2">The sequence shown here is derived from an EMBL/GenBank/DDBJ whole genome shotgun (WGS) entry which is preliminary data.</text>
</comment>
<gene>
    <name evidence="2" type="ORF">PGO_001075</name>
</gene>
<dbReference type="OrthoDB" id="381216at2759"/>
<organism evidence="2 3">
    <name type="scientific">Plasmodium gonderi</name>
    <dbReference type="NCBI Taxonomy" id="77519"/>
    <lineage>
        <taxon>Eukaryota</taxon>
        <taxon>Sar</taxon>
        <taxon>Alveolata</taxon>
        <taxon>Apicomplexa</taxon>
        <taxon>Aconoidasida</taxon>
        <taxon>Haemosporida</taxon>
        <taxon>Plasmodiidae</taxon>
        <taxon>Plasmodium</taxon>
        <taxon>Plasmodium (Plasmodium)</taxon>
    </lineage>
</organism>
<accession>A0A1Y1JRL6</accession>
<dbReference type="Proteomes" id="UP000195521">
    <property type="component" value="Unassembled WGS sequence"/>
</dbReference>
<proteinExistence type="predicted"/>
<dbReference type="GeneID" id="39744906"/>
<dbReference type="RefSeq" id="XP_028546687.1">
    <property type="nucleotide sequence ID" value="XM_028690886.1"/>
</dbReference>
<evidence type="ECO:0000313" key="2">
    <source>
        <dbReference type="EMBL" id="GAW84098.1"/>
    </source>
</evidence>
<keyword evidence="1" id="KW-0812">Transmembrane</keyword>
<feature type="transmembrane region" description="Helical" evidence="1">
    <location>
        <begin position="217"/>
        <end position="237"/>
    </location>
</feature>
<dbReference type="AlphaFoldDB" id="A0A1Y1JRL6"/>
<evidence type="ECO:0000256" key="1">
    <source>
        <dbReference type="SAM" id="Phobius"/>
    </source>
</evidence>
<reference evidence="3" key="1">
    <citation type="submission" date="2017-04" db="EMBL/GenBank/DDBJ databases">
        <title>Plasmodium gonderi genome.</title>
        <authorList>
            <person name="Arisue N."/>
            <person name="Honma H."/>
            <person name="Kawai S."/>
            <person name="Tougan T."/>
            <person name="Tanabe K."/>
            <person name="Horii T."/>
        </authorList>
    </citation>
    <scope>NUCLEOTIDE SEQUENCE [LARGE SCALE GENOMIC DNA]</scope>
    <source>
        <strain evidence="3">ATCC 30045</strain>
    </source>
</reference>
<evidence type="ECO:0000313" key="3">
    <source>
        <dbReference type="Proteomes" id="UP000195521"/>
    </source>
</evidence>
<keyword evidence="1" id="KW-1133">Transmembrane helix</keyword>
<protein>
    <submittedName>
        <fullName evidence="2">Variable surface protein</fullName>
    </submittedName>
</protein>
<sequence length="291" mass="35289">MPLRKYNIYKKVHLFDQEKTRIEQFTHDNTESKYCVSKNIKHDSIEENYYKNNCPKAVSYLDNWETDIPITGLDTYCIYLYYWIYVEGFKKSYNNYIKTIYDEFLKAYENLDTKICNDYKEIITDDILGKLHDLYEMNCKLNNRNNECFNADRCESAKECSSIYMKYEEECELNNHTDFCKELEELRNRYNEKMETLSCPNFEYQILPSFQTYNIKVFILMPFVMILIISIFLTILYKFTSCASYFPYRRIRKKNTYDSVREENNIFQCSKVTDTISANKEYIILYNSEYY</sequence>
<dbReference type="EMBL" id="BDQF01000109">
    <property type="protein sequence ID" value="GAW84098.1"/>
    <property type="molecule type" value="Genomic_DNA"/>
</dbReference>
<keyword evidence="1" id="KW-0472">Membrane</keyword>